<evidence type="ECO:0000313" key="2">
    <source>
        <dbReference type="Proteomes" id="UP000030764"/>
    </source>
</evidence>
<evidence type="ECO:0000313" key="1">
    <source>
        <dbReference type="EMBL" id="KFD47678.1"/>
    </source>
</evidence>
<proteinExistence type="predicted"/>
<keyword evidence="2" id="KW-1185">Reference proteome</keyword>
<name>A0A085LRT2_9BILA</name>
<dbReference type="Proteomes" id="UP000030764">
    <property type="component" value="Unassembled WGS sequence"/>
</dbReference>
<protein>
    <submittedName>
        <fullName evidence="1">Uncharacterized protein</fullName>
    </submittedName>
</protein>
<sequence>MPELPQDELSAGRIVPWTYCLSDLLTVGRIILDVMMLEISSIRAGRNDKNRFHFIRKHAIA</sequence>
<dbReference type="EMBL" id="KL363318">
    <property type="protein sequence ID" value="KFD47678.1"/>
    <property type="molecule type" value="Genomic_DNA"/>
</dbReference>
<accession>A0A085LRT2</accession>
<reference evidence="1 2" key="1">
    <citation type="journal article" date="2014" name="Nat. Genet.">
        <title>Genome and transcriptome of the porcine whipworm Trichuris suis.</title>
        <authorList>
            <person name="Jex A.R."/>
            <person name="Nejsum P."/>
            <person name="Schwarz E.M."/>
            <person name="Hu L."/>
            <person name="Young N.D."/>
            <person name="Hall R.S."/>
            <person name="Korhonen P.K."/>
            <person name="Liao S."/>
            <person name="Thamsborg S."/>
            <person name="Xia J."/>
            <person name="Xu P."/>
            <person name="Wang S."/>
            <person name="Scheerlinck J.P."/>
            <person name="Hofmann A."/>
            <person name="Sternberg P.W."/>
            <person name="Wang J."/>
            <person name="Gasser R.B."/>
        </authorList>
    </citation>
    <scope>NUCLEOTIDE SEQUENCE [LARGE SCALE GENOMIC DNA]</scope>
    <source>
        <strain evidence="1">DCEP-RM93M</strain>
    </source>
</reference>
<gene>
    <name evidence="1" type="ORF">M513_11469</name>
</gene>
<dbReference type="AlphaFoldDB" id="A0A085LRT2"/>
<organism evidence="1 2">
    <name type="scientific">Trichuris suis</name>
    <name type="common">pig whipworm</name>
    <dbReference type="NCBI Taxonomy" id="68888"/>
    <lineage>
        <taxon>Eukaryota</taxon>
        <taxon>Metazoa</taxon>
        <taxon>Ecdysozoa</taxon>
        <taxon>Nematoda</taxon>
        <taxon>Enoplea</taxon>
        <taxon>Dorylaimia</taxon>
        <taxon>Trichinellida</taxon>
        <taxon>Trichuridae</taxon>
        <taxon>Trichuris</taxon>
    </lineage>
</organism>